<keyword evidence="5 6" id="KW-0472">Membrane</keyword>
<proteinExistence type="predicted"/>
<gene>
    <name evidence="7" type="ORF">V3328_00590</name>
</gene>
<evidence type="ECO:0000313" key="8">
    <source>
        <dbReference type="Proteomes" id="UP001378188"/>
    </source>
</evidence>
<evidence type="ECO:0000256" key="5">
    <source>
        <dbReference type="ARBA" id="ARBA00023136"/>
    </source>
</evidence>
<evidence type="ECO:0000256" key="1">
    <source>
        <dbReference type="ARBA" id="ARBA00004651"/>
    </source>
</evidence>
<evidence type="ECO:0000256" key="6">
    <source>
        <dbReference type="SAM" id="Phobius"/>
    </source>
</evidence>
<dbReference type="EMBL" id="JAZHOF010000001">
    <property type="protein sequence ID" value="MEJ8569950.1"/>
    <property type="molecule type" value="Genomic_DNA"/>
</dbReference>
<protein>
    <submittedName>
        <fullName evidence="7">Branched-chain amino acid ABC transporter permease</fullName>
    </submittedName>
</protein>
<feature type="transmembrane region" description="Helical" evidence="6">
    <location>
        <begin position="72"/>
        <end position="89"/>
    </location>
</feature>
<keyword evidence="3 6" id="KW-0812">Transmembrane</keyword>
<dbReference type="PANTHER" id="PTHR30482:SF20">
    <property type="entry name" value="HIGH-AFFINITY BRANCHED-CHAIN AMINO ACID TRANSPORT SYSTEM PERMEASE PROTEIN LIVM"/>
    <property type="match status" value="1"/>
</dbReference>
<organism evidence="7 8">
    <name type="scientific">Microbaculum marinum</name>
    <dbReference type="NCBI Taxonomy" id="1764581"/>
    <lineage>
        <taxon>Bacteria</taxon>
        <taxon>Pseudomonadati</taxon>
        <taxon>Pseudomonadota</taxon>
        <taxon>Alphaproteobacteria</taxon>
        <taxon>Hyphomicrobiales</taxon>
        <taxon>Tepidamorphaceae</taxon>
        <taxon>Microbaculum</taxon>
    </lineage>
</organism>
<dbReference type="AlphaFoldDB" id="A0AAW9RDK1"/>
<feature type="transmembrane region" description="Helical" evidence="6">
    <location>
        <begin position="252"/>
        <end position="284"/>
    </location>
</feature>
<feature type="transmembrane region" description="Helical" evidence="6">
    <location>
        <begin position="296"/>
        <end position="318"/>
    </location>
</feature>
<feature type="transmembrane region" description="Helical" evidence="6">
    <location>
        <begin position="20"/>
        <end position="36"/>
    </location>
</feature>
<sequence length="338" mass="35503">MTIVPAAARSVPLRPATRRWLLAAVLVVALLLPFVLSDFRTFQLTLILAYAIALFGLNLLMGFNGQISVGHGAFFAVGGYTAAILMMIYGVPYWATVPIAAAVAFLVGFLFGIPALRLEGIYLAMATFSLGVTVPQLLRVRAFEPWTGGVLGIVMDKPEVPFGLPINQDQWLYYFVLAFTCLLFALGYNLTRGRIGRAIVAIRDQPLAAASMGVNIALYKSATFGISAGFTGLAGALATITVAYVSPDSFPILLSISLLVGVVVGGLGSAAGMFFGAAFIVLVPNMAGSVSKALPWAIYGLGVIVIMYVAPLGVGGLAQQVMARLRRPASGHGGGKEQ</sequence>
<dbReference type="RefSeq" id="WP_340327691.1">
    <property type="nucleotide sequence ID" value="NZ_JAZHOF010000001.1"/>
</dbReference>
<name>A0AAW9RDK1_9HYPH</name>
<comment type="caution">
    <text evidence="7">The sequence shown here is derived from an EMBL/GenBank/DDBJ whole genome shotgun (WGS) entry which is preliminary data.</text>
</comment>
<feature type="transmembrane region" description="Helical" evidence="6">
    <location>
        <begin position="95"/>
        <end position="113"/>
    </location>
</feature>
<dbReference type="PANTHER" id="PTHR30482">
    <property type="entry name" value="HIGH-AFFINITY BRANCHED-CHAIN AMINO ACID TRANSPORT SYSTEM PERMEASE"/>
    <property type="match status" value="1"/>
</dbReference>
<evidence type="ECO:0000256" key="3">
    <source>
        <dbReference type="ARBA" id="ARBA00022692"/>
    </source>
</evidence>
<feature type="transmembrane region" description="Helical" evidence="6">
    <location>
        <begin position="120"/>
        <end position="138"/>
    </location>
</feature>
<dbReference type="InterPro" id="IPR043428">
    <property type="entry name" value="LivM-like"/>
</dbReference>
<dbReference type="GO" id="GO:0005886">
    <property type="term" value="C:plasma membrane"/>
    <property type="evidence" value="ECO:0007669"/>
    <property type="project" value="UniProtKB-SubCell"/>
</dbReference>
<feature type="transmembrane region" description="Helical" evidence="6">
    <location>
        <begin position="42"/>
        <end position="60"/>
    </location>
</feature>
<comment type="subcellular location">
    <subcellularLocation>
        <location evidence="1">Cell membrane</location>
        <topology evidence="1">Multi-pass membrane protein</topology>
    </subcellularLocation>
</comment>
<evidence type="ECO:0000313" key="7">
    <source>
        <dbReference type="EMBL" id="MEJ8569950.1"/>
    </source>
</evidence>
<dbReference type="GO" id="GO:0015658">
    <property type="term" value="F:branched-chain amino acid transmembrane transporter activity"/>
    <property type="evidence" value="ECO:0007669"/>
    <property type="project" value="InterPro"/>
</dbReference>
<accession>A0AAW9RDK1</accession>
<keyword evidence="8" id="KW-1185">Reference proteome</keyword>
<dbReference type="Pfam" id="PF02653">
    <property type="entry name" value="BPD_transp_2"/>
    <property type="match status" value="1"/>
</dbReference>
<feature type="transmembrane region" description="Helical" evidence="6">
    <location>
        <begin position="224"/>
        <end position="245"/>
    </location>
</feature>
<dbReference type="Proteomes" id="UP001378188">
    <property type="component" value="Unassembled WGS sequence"/>
</dbReference>
<dbReference type="CDD" id="cd06581">
    <property type="entry name" value="TM_PBP1_LivM_like"/>
    <property type="match status" value="1"/>
</dbReference>
<evidence type="ECO:0000256" key="2">
    <source>
        <dbReference type="ARBA" id="ARBA00022475"/>
    </source>
</evidence>
<dbReference type="InterPro" id="IPR001851">
    <property type="entry name" value="ABC_transp_permease"/>
</dbReference>
<evidence type="ECO:0000256" key="4">
    <source>
        <dbReference type="ARBA" id="ARBA00022989"/>
    </source>
</evidence>
<feature type="transmembrane region" description="Helical" evidence="6">
    <location>
        <begin position="171"/>
        <end position="191"/>
    </location>
</feature>
<keyword evidence="2" id="KW-1003">Cell membrane</keyword>
<reference evidence="7 8" key="1">
    <citation type="submission" date="2024-02" db="EMBL/GenBank/DDBJ databases">
        <title>Genome analysis and characterization of Microbaculum marinisediminis sp. nov., isolated from marine sediment.</title>
        <authorList>
            <person name="Du Z.-J."/>
            <person name="Ye Y.-Q."/>
            <person name="Zhang Z.-R."/>
            <person name="Yuan S.-M."/>
            <person name="Zhang X.-Y."/>
        </authorList>
    </citation>
    <scope>NUCLEOTIDE SEQUENCE [LARGE SCALE GENOMIC DNA]</scope>
    <source>
        <strain evidence="7 8">SDUM1044001</strain>
    </source>
</reference>
<keyword evidence="4 6" id="KW-1133">Transmembrane helix</keyword>